<organism evidence="4 6">
    <name type="scientific">Venturia inaequalis</name>
    <name type="common">Apple scab fungus</name>
    <dbReference type="NCBI Taxonomy" id="5025"/>
    <lineage>
        <taxon>Eukaryota</taxon>
        <taxon>Fungi</taxon>
        <taxon>Dikarya</taxon>
        <taxon>Ascomycota</taxon>
        <taxon>Pezizomycotina</taxon>
        <taxon>Dothideomycetes</taxon>
        <taxon>Pleosporomycetidae</taxon>
        <taxon>Venturiales</taxon>
        <taxon>Venturiaceae</taxon>
        <taxon>Venturia</taxon>
    </lineage>
</organism>
<dbReference type="OrthoDB" id="20734at2759"/>
<dbReference type="Proteomes" id="UP000490939">
    <property type="component" value="Unassembled WGS sequence"/>
</dbReference>
<feature type="compositionally biased region" description="Basic and acidic residues" evidence="3">
    <location>
        <begin position="278"/>
        <end position="300"/>
    </location>
</feature>
<gene>
    <name evidence="5" type="ORF">EG327_005197</name>
    <name evidence="4" type="ORF">EG328_007418</name>
</gene>
<proteinExistence type="predicted"/>
<dbReference type="EMBL" id="WNWR01000030">
    <property type="protein sequence ID" value="KAE9993426.1"/>
    <property type="molecule type" value="Genomic_DNA"/>
</dbReference>
<evidence type="ECO:0008006" key="8">
    <source>
        <dbReference type="Google" id="ProtNLM"/>
    </source>
</evidence>
<dbReference type="GO" id="GO:0003676">
    <property type="term" value="F:nucleic acid binding"/>
    <property type="evidence" value="ECO:0007669"/>
    <property type="project" value="InterPro"/>
</dbReference>
<evidence type="ECO:0000256" key="2">
    <source>
        <dbReference type="ARBA" id="ARBA00023128"/>
    </source>
</evidence>
<accession>A0A8H3VGT9</accession>
<dbReference type="PANTHER" id="PTHR28133:SF1">
    <property type="entry name" value="REQUIRED FOR RESPIRATORY GROWTH PROTEIN 7, MITOCHONDRIAL"/>
    <property type="match status" value="1"/>
</dbReference>
<dbReference type="InterPro" id="IPR011335">
    <property type="entry name" value="Restrct_endonuc-II-like"/>
</dbReference>
<protein>
    <recommendedName>
        <fullName evidence="8">Required for respiratory growth protein 7, mitochondrial</fullName>
    </recommendedName>
</protein>
<dbReference type="InterPro" id="IPR018828">
    <property type="entry name" value="RRG7"/>
</dbReference>
<evidence type="ECO:0000313" key="5">
    <source>
        <dbReference type="EMBL" id="KAE9993426.1"/>
    </source>
</evidence>
<dbReference type="SUPFAM" id="SSF52980">
    <property type="entry name" value="Restriction endonuclease-like"/>
    <property type="match status" value="1"/>
</dbReference>
<feature type="region of interest" description="Disordered" evidence="3">
    <location>
        <begin position="266"/>
        <end position="330"/>
    </location>
</feature>
<dbReference type="GO" id="GO:0005739">
    <property type="term" value="C:mitochondrion"/>
    <property type="evidence" value="ECO:0007669"/>
    <property type="project" value="UniProtKB-SubCell"/>
</dbReference>
<dbReference type="AlphaFoldDB" id="A0A8H3VGT9"/>
<dbReference type="EMBL" id="WNWS01000004">
    <property type="protein sequence ID" value="KAE9988814.1"/>
    <property type="molecule type" value="Genomic_DNA"/>
</dbReference>
<comment type="caution">
    <text evidence="4">The sequence shown here is derived from an EMBL/GenBank/DDBJ whole genome shotgun (WGS) entry which is preliminary data.</text>
</comment>
<evidence type="ECO:0000256" key="3">
    <source>
        <dbReference type="SAM" id="MobiDB-lite"/>
    </source>
</evidence>
<dbReference type="GO" id="GO:0006302">
    <property type="term" value="P:double-strand break repair"/>
    <property type="evidence" value="ECO:0007669"/>
    <property type="project" value="UniProtKB-ARBA"/>
</dbReference>
<name>A0A8H3VGT9_VENIN</name>
<dbReference type="Pfam" id="PF10356">
    <property type="entry name" value="RRG7"/>
    <property type="match status" value="2"/>
</dbReference>
<keyword evidence="7" id="KW-1185">Reference proteome</keyword>
<dbReference type="Gene3D" id="3.40.1350.10">
    <property type="match status" value="1"/>
</dbReference>
<sequence length="330" mass="36157">MLRRHVLRSKIFNAAASRSYRTKGALGKGKVKVDEGEKKLKASVKSLEKAPKEKSSVIAPGSEQHNDLSSFLDYAKRLELAETSTVYVGTHYEYTVASSLRSLGFDLTRTGKASDYGIDLLGHWSVPSLPKPIRVLLQCKAHSKGLTPANVRELEGAFPGAPAGWRGGGVLGFLVATNQATKGMRDALIRSHLPMGFLQVTAEGTVLQFIWNQEAAQQGLEGMGVTNRFTPQREEKKRDGNGLEQEIALTWKGWTLRKENAEVVEQKAGTKAKTSTMKLEKSTTKFATKDKSKTGKKEIPVKSPAKKATKAAAKRVTTDPKKPIQARRKN</sequence>
<evidence type="ECO:0000313" key="6">
    <source>
        <dbReference type="Proteomes" id="UP000447873"/>
    </source>
</evidence>
<keyword evidence="2" id="KW-0496">Mitochondrion</keyword>
<evidence type="ECO:0000313" key="7">
    <source>
        <dbReference type="Proteomes" id="UP000490939"/>
    </source>
</evidence>
<dbReference type="Proteomes" id="UP000447873">
    <property type="component" value="Unassembled WGS sequence"/>
</dbReference>
<evidence type="ECO:0000313" key="4">
    <source>
        <dbReference type="EMBL" id="KAE9988814.1"/>
    </source>
</evidence>
<comment type="subcellular location">
    <subcellularLocation>
        <location evidence="1">Mitochondrion</location>
    </subcellularLocation>
</comment>
<reference evidence="4 6" key="1">
    <citation type="submission" date="2018-12" db="EMBL/GenBank/DDBJ databases">
        <title>Venturia inaequalis Genome Resource.</title>
        <authorList>
            <person name="Lichtner F.J."/>
        </authorList>
    </citation>
    <scope>NUCLEOTIDE SEQUENCE [LARGE SCALE GENOMIC DNA]</scope>
    <source>
        <strain evidence="4 6">120213</strain>
        <strain evidence="5 7">DMI_063113</strain>
    </source>
</reference>
<evidence type="ECO:0000256" key="1">
    <source>
        <dbReference type="ARBA" id="ARBA00004173"/>
    </source>
</evidence>
<feature type="compositionally biased region" description="Basic residues" evidence="3">
    <location>
        <begin position="304"/>
        <end position="313"/>
    </location>
</feature>
<dbReference type="PANTHER" id="PTHR28133">
    <property type="entry name" value="REQUIRED FOR RESPIRATORY GROWTH PROTEIN 7, MITOCHONDRIAL"/>
    <property type="match status" value="1"/>
</dbReference>
<dbReference type="InterPro" id="IPR011856">
    <property type="entry name" value="tRNA_endonuc-like_dom_sf"/>
</dbReference>